<dbReference type="SFLD" id="SFLDG01129">
    <property type="entry name" value="C1.5:_HAD__Beta-PGM__Phosphata"/>
    <property type="match status" value="1"/>
</dbReference>
<dbReference type="InterPro" id="IPR051540">
    <property type="entry name" value="S-2-haloacid_dehalogenase"/>
</dbReference>
<evidence type="ECO:0000313" key="4">
    <source>
        <dbReference type="EMBL" id="HGQ63690.1"/>
    </source>
</evidence>
<dbReference type="SUPFAM" id="SSF56784">
    <property type="entry name" value="HAD-like"/>
    <property type="match status" value="1"/>
</dbReference>
<comment type="similarity">
    <text evidence="1">Belongs to the HAD-like hydrolase superfamily.</text>
</comment>
<dbReference type="PANTHER" id="PTHR43316">
    <property type="entry name" value="HYDROLASE, HALOACID DELAHOGENASE-RELATED"/>
    <property type="match status" value="1"/>
</dbReference>
<dbReference type="GO" id="GO:0016787">
    <property type="term" value="F:hydrolase activity"/>
    <property type="evidence" value="ECO:0007669"/>
    <property type="project" value="UniProtKB-KW"/>
</dbReference>
<proteinExistence type="inferred from homology"/>
<keyword evidence="2 4" id="KW-0378">Hydrolase</keyword>
<dbReference type="InterPro" id="IPR036412">
    <property type="entry name" value="HAD-like_sf"/>
</dbReference>
<evidence type="ECO:0000313" key="3">
    <source>
        <dbReference type="EMBL" id="HGQ35529.1"/>
    </source>
</evidence>
<dbReference type="InterPro" id="IPR023214">
    <property type="entry name" value="HAD_sf"/>
</dbReference>
<organism evidence="4">
    <name type="scientific">Ignisphaera aggregans</name>
    <dbReference type="NCBI Taxonomy" id="334771"/>
    <lineage>
        <taxon>Archaea</taxon>
        <taxon>Thermoproteota</taxon>
        <taxon>Thermoprotei</taxon>
        <taxon>Desulfurococcales</taxon>
        <taxon>Desulfurococcaceae</taxon>
        <taxon>Ignisphaera</taxon>
    </lineage>
</organism>
<sequence length="236" mass="26759">MILAVSFDVWNTLLNTDVLFRRLAKLVSVMRGLDPVEVEAIIYETYKKVRELRLFIVNSDEVRVFPMRSRHLLAKMLNIDFEELVKAIDAIFASLDIDSILFKDVKPTLDVLSSLNLKLGVIGNTAFWESIYTRELLDRSGIKEYLNVQLYSDEVGIFKPDKRIFLEFCKRLNVKPQEVLHIGDSVIEDVGGSLSSGMKVMMINRAGNARKVIVPEVGLMITHSLSDAIEAIQVLD</sequence>
<dbReference type="Gene3D" id="3.40.50.1000">
    <property type="entry name" value="HAD superfamily/HAD-like"/>
    <property type="match status" value="1"/>
</dbReference>
<gene>
    <name evidence="4" type="ORF">ENU08_00345</name>
    <name evidence="3" type="ORF">ENU41_02470</name>
</gene>
<comment type="caution">
    <text evidence="4">The sequence shown here is derived from an EMBL/GenBank/DDBJ whole genome shotgun (WGS) entry which is preliminary data.</text>
</comment>
<dbReference type="NCBIfam" id="TIGR01549">
    <property type="entry name" value="HAD-SF-IA-v1"/>
    <property type="match status" value="1"/>
</dbReference>
<accession>A0A7C4NNM6</accession>
<dbReference type="Pfam" id="PF00702">
    <property type="entry name" value="Hydrolase"/>
    <property type="match status" value="1"/>
</dbReference>
<dbReference type="AlphaFoldDB" id="A0A7C4NNM6"/>
<dbReference type="EMBL" id="DTCK01000013">
    <property type="protein sequence ID" value="HGQ35529.1"/>
    <property type="molecule type" value="Genomic_DNA"/>
</dbReference>
<protein>
    <submittedName>
        <fullName evidence="4">HAD family hydrolase</fullName>
    </submittedName>
</protein>
<evidence type="ECO:0000256" key="1">
    <source>
        <dbReference type="ARBA" id="ARBA00007958"/>
    </source>
</evidence>
<name>A0A7C4NNM6_9CREN</name>
<reference evidence="4" key="1">
    <citation type="journal article" date="2020" name="mSystems">
        <title>Genome- and Community-Level Interaction Insights into Carbon Utilization and Element Cycling Functions of Hydrothermarchaeota in Hydrothermal Sediment.</title>
        <authorList>
            <person name="Zhou Z."/>
            <person name="Liu Y."/>
            <person name="Xu W."/>
            <person name="Pan J."/>
            <person name="Luo Z.H."/>
            <person name="Li M."/>
        </authorList>
    </citation>
    <scope>NUCLEOTIDE SEQUENCE [LARGE SCALE GENOMIC DNA]</scope>
    <source>
        <strain evidence="4">SpSt-637</strain>
        <strain evidence="3">SpSt-667</strain>
    </source>
</reference>
<dbReference type="SFLD" id="SFLDS00003">
    <property type="entry name" value="Haloacid_Dehalogenase"/>
    <property type="match status" value="1"/>
</dbReference>
<evidence type="ECO:0000256" key="2">
    <source>
        <dbReference type="ARBA" id="ARBA00022801"/>
    </source>
</evidence>
<dbReference type="Gene3D" id="1.10.150.400">
    <property type="match status" value="1"/>
</dbReference>
<dbReference type="EMBL" id="DTBD01000005">
    <property type="protein sequence ID" value="HGQ63690.1"/>
    <property type="molecule type" value="Genomic_DNA"/>
</dbReference>
<dbReference type="PANTHER" id="PTHR43316:SF3">
    <property type="entry name" value="HALOACID DEHALOGENASE, TYPE II (AFU_ORTHOLOGUE AFUA_2G07750)-RELATED"/>
    <property type="match status" value="1"/>
</dbReference>
<dbReference type="InterPro" id="IPR006439">
    <property type="entry name" value="HAD-SF_hydro_IA"/>
</dbReference>